<dbReference type="Proteomes" id="UP000607653">
    <property type="component" value="Unassembled WGS sequence"/>
</dbReference>
<accession>A0A822XRZ2</accession>
<organism evidence="1 2">
    <name type="scientific">Nelumbo nucifera</name>
    <name type="common">Sacred lotus</name>
    <dbReference type="NCBI Taxonomy" id="4432"/>
    <lineage>
        <taxon>Eukaryota</taxon>
        <taxon>Viridiplantae</taxon>
        <taxon>Streptophyta</taxon>
        <taxon>Embryophyta</taxon>
        <taxon>Tracheophyta</taxon>
        <taxon>Spermatophyta</taxon>
        <taxon>Magnoliopsida</taxon>
        <taxon>Proteales</taxon>
        <taxon>Nelumbonaceae</taxon>
        <taxon>Nelumbo</taxon>
    </lineage>
</organism>
<comment type="caution">
    <text evidence="1">The sequence shown here is derived from an EMBL/GenBank/DDBJ whole genome shotgun (WGS) entry which is preliminary data.</text>
</comment>
<reference evidence="1 2" key="1">
    <citation type="journal article" date="2020" name="Mol. Biol. Evol.">
        <title>Distinct Expression and Methylation Patterns for Genes with Different Fates following a Single Whole-Genome Duplication in Flowering Plants.</title>
        <authorList>
            <person name="Shi T."/>
            <person name="Rahmani R.S."/>
            <person name="Gugger P.F."/>
            <person name="Wang M."/>
            <person name="Li H."/>
            <person name="Zhang Y."/>
            <person name="Li Z."/>
            <person name="Wang Q."/>
            <person name="Van de Peer Y."/>
            <person name="Marchal K."/>
            <person name="Chen J."/>
        </authorList>
    </citation>
    <scope>NUCLEOTIDE SEQUENCE [LARGE SCALE GENOMIC DNA]</scope>
    <source>
        <tissue evidence="1">Leaf</tissue>
    </source>
</reference>
<dbReference type="EMBL" id="DUZY01000001">
    <property type="protein sequence ID" value="DAD23097.1"/>
    <property type="molecule type" value="Genomic_DNA"/>
</dbReference>
<name>A0A822XRZ2_NELNU</name>
<sequence length="48" mass="5341">MRISRFPQRLGVAEVDPMWVLMCLSSGVDLVQPGSTILKVDLFPHSIT</sequence>
<dbReference type="AlphaFoldDB" id="A0A822XRZ2"/>
<evidence type="ECO:0000313" key="1">
    <source>
        <dbReference type="EMBL" id="DAD23097.1"/>
    </source>
</evidence>
<proteinExistence type="predicted"/>
<gene>
    <name evidence="1" type="ORF">HUJ06_024560</name>
</gene>
<protein>
    <submittedName>
        <fullName evidence="1">Uncharacterized protein</fullName>
    </submittedName>
</protein>
<keyword evidence="2" id="KW-1185">Reference proteome</keyword>
<evidence type="ECO:0000313" key="2">
    <source>
        <dbReference type="Proteomes" id="UP000607653"/>
    </source>
</evidence>